<gene>
    <name evidence="3" type="ORF">B0I35DRAFT_47546</name>
</gene>
<accession>A0A8K0T3M5</accession>
<feature type="chain" id="PRO_5035471492" description="Secreted protein" evidence="2">
    <location>
        <begin position="29"/>
        <end position="120"/>
    </location>
</feature>
<keyword evidence="2" id="KW-0732">Signal</keyword>
<sequence>MPRSSLGVSHPNSFKLFLLFLILPFSPQRHRLIYAYLWTWTDSSRGGSSVARFRTGPDLFQGLLPSERRQTKKKGPSRTLRRIHKHADPMRSRRHKKKGGEGTDSRRKGECPCIVSLCTP</sequence>
<feature type="region of interest" description="Disordered" evidence="1">
    <location>
        <begin position="65"/>
        <end position="109"/>
    </location>
</feature>
<proteinExistence type="predicted"/>
<dbReference type="EMBL" id="JAGPNK010000001">
    <property type="protein sequence ID" value="KAH7329573.1"/>
    <property type="molecule type" value="Genomic_DNA"/>
</dbReference>
<dbReference type="Proteomes" id="UP000813444">
    <property type="component" value="Unassembled WGS sequence"/>
</dbReference>
<keyword evidence="4" id="KW-1185">Reference proteome</keyword>
<reference evidence="3" key="1">
    <citation type="journal article" date="2021" name="Nat. Commun.">
        <title>Genetic determinants of endophytism in the Arabidopsis root mycobiome.</title>
        <authorList>
            <person name="Mesny F."/>
            <person name="Miyauchi S."/>
            <person name="Thiergart T."/>
            <person name="Pickel B."/>
            <person name="Atanasova L."/>
            <person name="Karlsson M."/>
            <person name="Huettel B."/>
            <person name="Barry K.W."/>
            <person name="Haridas S."/>
            <person name="Chen C."/>
            <person name="Bauer D."/>
            <person name="Andreopoulos W."/>
            <person name="Pangilinan J."/>
            <person name="LaButti K."/>
            <person name="Riley R."/>
            <person name="Lipzen A."/>
            <person name="Clum A."/>
            <person name="Drula E."/>
            <person name="Henrissat B."/>
            <person name="Kohler A."/>
            <person name="Grigoriev I.V."/>
            <person name="Martin F.M."/>
            <person name="Hacquard S."/>
        </authorList>
    </citation>
    <scope>NUCLEOTIDE SEQUENCE</scope>
    <source>
        <strain evidence="3">MPI-CAGE-CH-0235</strain>
    </source>
</reference>
<feature type="compositionally biased region" description="Basic residues" evidence="1">
    <location>
        <begin position="70"/>
        <end position="85"/>
    </location>
</feature>
<name>A0A8K0T3M5_9HYPO</name>
<feature type="signal peptide" evidence="2">
    <location>
        <begin position="1"/>
        <end position="28"/>
    </location>
</feature>
<evidence type="ECO:0000313" key="3">
    <source>
        <dbReference type="EMBL" id="KAH7329573.1"/>
    </source>
</evidence>
<evidence type="ECO:0000313" key="4">
    <source>
        <dbReference type="Proteomes" id="UP000813444"/>
    </source>
</evidence>
<feature type="compositionally biased region" description="Basic and acidic residues" evidence="1">
    <location>
        <begin position="99"/>
        <end position="109"/>
    </location>
</feature>
<evidence type="ECO:0000256" key="2">
    <source>
        <dbReference type="SAM" id="SignalP"/>
    </source>
</evidence>
<comment type="caution">
    <text evidence="3">The sequence shown here is derived from an EMBL/GenBank/DDBJ whole genome shotgun (WGS) entry which is preliminary data.</text>
</comment>
<protein>
    <recommendedName>
        <fullName evidence="5">Secreted protein</fullName>
    </recommendedName>
</protein>
<dbReference type="AlphaFoldDB" id="A0A8K0T3M5"/>
<evidence type="ECO:0008006" key="5">
    <source>
        <dbReference type="Google" id="ProtNLM"/>
    </source>
</evidence>
<organism evidence="3 4">
    <name type="scientific">Stachybotrys elegans</name>
    <dbReference type="NCBI Taxonomy" id="80388"/>
    <lineage>
        <taxon>Eukaryota</taxon>
        <taxon>Fungi</taxon>
        <taxon>Dikarya</taxon>
        <taxon>Ascomycota</taxon>
        <taxon>Pezizomycotina</taxon>
        <taxon>Sordariomycetes</taxon>
        <taxon>Hypocreomycetidae</taxon>
        <taxon>Hypocreales</taxon>
        <taxon>Stachybotryaceae</taxon>
        <taxon>Stachybotrys</taxon>
    </lineage>
</organism>
<evidence type="ECO:0000256" key="1">
    <source>
        <dbReference type="SAM" id="MobiDB-lite"/>
    </source>
</evidence>